<dbReference type="SMART" id="SM00867">
    <property type="entry name" value="YceI"/>
    <property type="match status" value="1"/>
</dbReference>
<dbReference type="AlphaFoldDB" id="A0A0S7BUK6"/>
<reference evidence="2" key="1">
    <citation type="journal article" date="2015" name="Genome Announc.">
        <title>Draft Genome Sequence of Bacteroidales Strain TBC1, a Novel Isolate from a Methanogenic Wastewater Treatment System.</title>
        <authorList>
            <person name="Tourlousse D.M."/>
            <person name="Matsuura N."/>
            <person name="Sun L."/>
            <person name="Toyonaga M."/>
            <person name="Kuroda K."/>
            <person name="Ohashi A."/>
            <person name="Cruz R."/>
            <person name="Yamaguchi T."/>
            <person name="Sekiguchi Y."/>
        </authorList>
    </citation>
    <scope>NUCLEOTIDE SEQUENCE [LARGE SCALE GENOMIC DNA]</scope>
    <source>
        <strain evidence="2">TBC1</strain>
    </source>
</reference>
<evidence type="ECO:0000313" key="2">
    <source>
        <dbReference type="EMBL" id="GAP44538.1"/>
    </source>
</evidence>
<dbReference type="InterPro" id="IPR036761">
    <property type="entry name" value="TTHA0802/YceI-like_sf"/>
</dbReference>
<dbReference type="InterPro" id="IPR007372">
    <property type="entry name" value="Lipid/polyisoprenoid-bd_YceI"/>
</dbReference>
<evidence type="ECO:0000259" key="1">
    <source>
        <dbReference type="SMART" id="SM00867"/>
    </source>
</evidence>
<sequence>MTKIGKILGLLLVTGIIASCGGPQGEKAATGEAQDVTVKSGDVTLPVDLAASNVEWVGTKPTGQHNGTVNISAGEVMLKDGEIVGGKFTIDLNSIVVLDLTDQEMNAKLLGHLKSADFFEVETYPTAVFEIASVAAVSGNPEASHNITGNLTMKNITKSVTFPAMVNVSDNGVTATTPAFIIDRTEWNVQYGSKKLFDNLKDNFIHDEMSLKINLKAEI</sequence>
<protein>
    <submittedName>
        <fullName evidence="2">Polyisoprenoid-binding periplasmic protein YceI</fullName>
    </submittedName>
</protein>
<feature type="domain" description="Lipid/polyisoprenoid-binding YceI-like" evidence="1">
    <location>
        <begin position="44"/>
        <end position="218"/>
    </location>
</feature>
<dbReference type="OrthoDB" id="951410at2"/>
<dbReference type="PROSITE" id="PS51257">
    <property type="entry name" value="PROKAR_LIPOPROTEIN"/>
    <property type="match status" value="1"/>
</dbReference>
<dbReference type="Gene3D" id="2.40.128.110">
    <property type="entry name" value="Lipid/polyisoprenoid-binding, YceI-like"/>
    <property type="match status" value="1"/>
</dbReference>
<dbReference type="EMBL" id="DF968183">
    <property type="protein sequence ID" value="GAP44538.1"/>
    <property type="molecule type" value="Genomic_DNA"/>
</dbReference>
<gene>
    <name evidence="2" type="ORF">TBC1_12346</name>
</gene>
<dbReference type="Pfam" id="PF04264">
    <property type="entry name" value="YceI"/>
    <property type="match status" value="1"/>
</dbReference>
<dbReference type="PATRIC" id="fig|1678841.3.peg.3046"/>
<dbReference type="PANTHER" id="PTHR34406">
    <property type="entry name" value="PROTEIN YCEI"/>
    <property type="match status" value="1"/>
</dbReference>
<accession>A0A0S7BUK6</accession>
<proteinExistence type="predicted"/>
<dbReference type="RefSeq" id="WP_062044000.1">
    <property type="nucleotide sequence ID" value="NZ_DF968183.1"/>
</dbReference>
<name>A0A0S7BUK6_9BACT</name>
<keyword evidence="3" id="KW-1185">Reference proteome</keyword>
<dbReference type="SUPFAM" id="SSF101874">
    <property type="entry name" value="YceI-like"/>
    <property type="match status" value="1"/>
</dbReference>
<evidence type="ECO:0000313" key="3">
    <source>
        <dbReference type="Proteomes" id="UP000053091"/>
    </source>
</evidence>
<organism evidence="2">
    <name type="scientific">Lentimicrobium saccharophilum</name>
    <dbReference type="NCBI Taxonomy" id="1678841"/>
    <lineage>
        <taxon>Bacteria</taxon>
        <taxon>Pseudomonadati</taxon>
        <taxon>Bacteroidota</taxon>
        <taxon>Bacteroidia</taxon>
        <taxon>Bacteroidales</taxon>
        <taxon>Lentimicrobiaceae</taxon>
        <taxon>Lentimicrobium</taxon>
    </lineage>
</organism>
<dbReference type="STRING" id="1678841.TBC1_12346"/>
<dbReference type="Proteomes" id="UP000053091">
    <property type="component" value="Unassembled WGS sequence"/>
</dbReference>
<dbReference type="PANTHER" id="PTHR34406:SF1">
    <property type="entry name" value="PROTEIN YCEI"/>
    <property type="match status" value="1"/>
</dbReference>